<protein>
    <submittedName>
        <fullName evidence="3">HET-domain-containing protein</fullName>
    </submittedName>
</protein>
<dbReference type="AlphaFoldDB" id="A0AAD5RTY3"/>
<keyword evidence="1" id="KW-0040">ANK repeat</keyword>
<dbReference type="InterPro" id="IPR036770">
    <property type="entry name" value="Ankyrin_rpt-contain_sf"/>
</dbReference>
<dbReference type="Pfam" id="PF06985">
    <property type="entry name" value="HET"/>
    <property type="match status" value="1"/>
</dbReference>
<evidence type="ECO:0000259" key="2">
    <source>
        <dbReference type="Pfam" id="PF06985"/>
    </source>
</evidence>
<dbReference type="SUPFAM" id="SSF48403">
    <property type="entry name" value="Ankyrin repeat"/>
    <property type="match status" value="1"/>
</dbReference>
<accession>A0AAD5RTY3</accession>
<dbReference type="Proteomes" id="UP001201980">
    <property type="component" value="Unassembled WGS sequence"/>
</dbReference>
<evidence type="ECO:0000256" key="1">
    <source>
        <dbReference type="PROSITE-ProRule" id="PRU00023"/>
    </source>
</evidence>
<organism evidence="3 4">
    <name type="scientific">Zalerion maritima</name>
    <dbReference type="NCBI Taxonomy" id="339359"/>
    <lineage>
        <taxon>Eukaryota</taxon>
        <taxon>Fungi</taxon>
        <taxon>Dikarya</taxon>
        <taxon>Ascomycota</taxon>
        <taxon>Pezizomycotina</taxon>
        <taxon>Sordariomycetes</taxon>
        <taxon>Lulworthiomycetidae</taxon>
        <taxon>Lulworthiales</taxon>
        <taxon>Lulworthiaceae</taxon>
        <taxon>Zalerion</taxon>
    </lineage>
</organism>
<name>A0AAD5RTY3_9PEZI</name>
<feature type="domain" description="Heterokaryon incompatibility" evidence="2">
    <location>
        <begin position="96"/>
        <end position="145"/>
    </location>
</feature>
<evidence type="ECO:0000313" key="3">
    <source>
        <dbReference type="EMBL" id="KAJ2904159.1"/>
    </source>
</evidence>
<dbReference type="InterPro" id="IPR010730">
    <property type="entry name" value="HET"/>
</dbReference>
<dbReference type="EMBL" id="JAKWBI020000061">
    <property type="protein sequence ID" value="KAJ2904159.1"/>
    <property type="molecule type" value="Genomic_DNA"/>
</dbReference>
<dbReference type="InterPro" id="IPR002110">
    <property type="entry name" value="Ankyrin_rpt"/>
</dbReference>
<dbReference type="PANTHER" id="PTHR24148">
    <property type="entry name" value="ANKYRIN REPEAT DOMAIN-CONTAINING PROTEIN 39 HOMOLOG-RELATED"/>
    <property type="match status" value="1"/>
</dbReference>
<dbReference type="Pfam" id="PF12796">
    <property type="entry name" value="Ank_2"/>
    <property type="match status" value="1"/>
</dbReference>
<dbReference type="InterPro" id="IPR052895">
    <property type="entry name" value="HetReg/Transcr_Mod"/>
</dbReference>
<dbReference type="PROSITE" id="PS50297">
    <property type="entry name" value="ANK_REP_REGION"/>
    <property type="match status" value="1"/>
</dbReference>
<sequence length="810" mass="89786">MSGAESLDLPEYDFDSDAASFSDGSVTSDHEAKPATPVWAKEKFKYSPLDLNGPSFRLLRLHRGAGRQISCELFQTWLDGLDRRISYEALSYAWGSSDFRKAIEHLRSPDHDRVIWADAICTDQTHEAERGHQVRHMTKIYTQADDDARLKTIWAAHREDGSRELLGLHLQGVKTLLARQWFTRAWILQEVANARASLVCCGSKSIQARFFALAPKLVGVKPEQSTSFLLNKFGRGCDASDPRDKIYALLGLSTDANESNTLVPDYTKTEQQLIRDAIQFFYHFDPSPQTLQSIRTMDDFVLQMGKLDEKSLPLLVANSDFKTLGFLLETEEVTETSRCVAKVILSALLPCISSIHDEFIPDLLPEPILRQLQLAVEEKQVHNHTPKQPRFTGLLECNSLVALFFFLLELGTNIEAGDANNTLAPPTSDGGLPSFSHDASADGLTVEQLGNIFCAAALIGDERFIKFFLEEGVDVEYAWLGQGPLLWAMQGGHENIAARLAYRDALYKVPGQGGKNSPWPGPRVEAIRGVVRVLLDRAADMEISDWAGNAPLAIAIEEAHAEVAKFFSPPFRSEEPSCGNILQILAAKGDDNAARLLRDRKGREASLEEKYEKGHAELSLAASSGYESIMRLLTDGKDIEDIIKEENDKWQEALIQAASNGHGEAVRFLTDGEGIGATINEEHQKWQAVLSQEGWSGYENTGRIFLDRDAEINIPDTVMERILGKAASYGHESIVRFLLDRGTKGDMRNMDGHAALSNAASNGHESIVRLLLDCRAKGNIRDMDVEVACIAAASNGHDNIANLIRERFRV</sequence>
<dbReference type="Gene3D" id="1.25.40.20">
    <property type="entry name" value="Ankyrin repeat-containing domain"/>
    <property type="match status" value="2"/>
</dbReference>
<feature type="repeat" description="ANK" evidence="1">
    <location>
        <begin position="751"/>
        <end position="783"/>
    </location>
</feature>
<proteinExistence type="predicted"/>
<dbReference type="PROSITE" id="PS50088">
    <property type="entry name" value="ANK_REPEAT"/>
    <property type="match status" value="1"/>
</dbReference>
<comment type="caution">
    <text evidence="3">The sequence shown here is derived from an EMBL/GenBank/DDBJ whole genome shotgun (WGS) entry which is preliminary data.</text>
</comment>
<dbReference type="SMART" id="SM00248">
    <property type="entry name" value="ANK"/>
    <property type="match status" value="6"/>
</dbReference>
<gene>
    <name evidence="3" type="ORF">MKZ38_008780</name>
</gene>
<dbReference type="PANTHER" id="PTHR24148:SF64">
    <property type="entry name" value="HETEROKARYON INCOMPATIBILITY DOMAIN-CONTAINING PROTEIN"/>
    <property type="match status" value="1"/>
</dbReference>
<evidence type="ECO:0000313" key="4">
    <source>
        <dbReference type="Proteomes" id="UP001201980"/>
    </source>
</evidence>
<keyword evidence="4" id="KW-1185">Reference proteome</keyword>
<reference evidence="3" key="1">
    <citation type="submission" date="2022-07" db="EMBL/GenBank/DDBJ databases">
        <title>Draft genome sequence of Zalerion maritima ATCC 34329, a (micro)plastics degrading marine fungus.</title>
        <authorList>
            <person name="Paco A."/>
            <person name="Goncalves M.F.M."/>
            <person name="Rocha-Santos T.A.P."/>
            <person name="Alves A."/>
        </authorList>
    </citation>
    <scope>NUCLEOTIDE SEQUENCE</scope>
    <source>
        <strain evidence="3">ATCC 34329</strain>
    </source>
</reference>